<dbReference type="PANTHER" id="PTHR34597:SF3">
    <property type="entry name" value="OUTER MEMBRANE TRANSPORTER CDIB"/>
    <property type="match status" value="1"/>
</dbReference>
<evidence type="ECO:0000313" key="8">
    <source>
        <dbReference type="Proteomes" id="UP001559623"/>
    </source>
</evidence>
<dbReference type="InterPro" id="IPR035251">
    <property type="entry name" value="ShlB_POTRA"/>
</dbReference>
<keyword evidence="1" id="KW-1134">Transmembrane beta strand</keyword>
<evidence type="ECO:0000313" key="7">
    <source>
        <dbReference type="EMBL" id="MEX5286055.1"/>
    </source>
</evidence>
<dbReference type="Gene3D" id="3.10.20.310">
    <property type="entry name" value="membrane protein fhac"/>
    <property type="match status" value="1"/>
</dbReference>
<protein>
    <submittedName>
        <fullName evidence="7">ShlB/FhaC/HecB family hemolysin secretion/activation protein</fullName>
    </submittedName>
</protein>
<dbReference type="Pfam" id="PF08479">
    <property type="entry name" value="POTRA_2"/>
    <property type="match status" value="1"/>
</dbReference>
<organism evidence="7 8">
    <name type="scientific">Selenomonas sputigena</name>
    <dbReference type="NCBI Taxonomy" id="69823"/>
    <lineage>
        <taxon>Bacteria</taxon>
        <taxon>Bacillati</taxon>
        <taxon>Bacillota</taxon>
        <taxon>Negativicutes</taxon>
        <taxon>Selenomonadales</taxon>
        <taxon>Selenomonadaceae</taxon>
        <taxon>Selenomonas</taxon>
    </lineage>
</organism>
<reference evidence="7 8" key="1">
    <citation type="submission" date="2023-04" db="EMBL/GenBank/DDBJ databases">
        <title>Genome Sequence of Selenomonas sputigena ATCC 33150.</title>
        <authorList>
            <person name="Miller D.P."/>
            <person name="Anvari S."/>
            <person name="Polson S.W."/>
            <person name="Macdonald M."/>
            <person name="Mcdowell J.V."/>
        </authorList>
    </citation>
    <scope>NUCLEOTIDE SEQUENCE [LARGE SCALE GENOMIC DNA]</scope>
    <source>
        <strain evidence="7 8">ATCC 33150</strain>
    </source>
</reference>
<evidence type="ECO:0000259" key="4">
    <source>
        <dbReference type="Pfam" id="PF03865"/>
    </source>
</evidence>
<dbReference type="RefSeq" id="WP_368847771.1">
    <property type="nucleotide sequence ID" value="NZ_CP194411.1"/>
</dbReference>
<gene>
    <name evidence="7" type="ORF">QCO44_10505</name>
</gene>
<proteinExistence type="predicted"/>
<dbReference type="Proteomes" id="UP001559623">
    <property type="component" value="Unassembled WGS sequence"/>
</dbReference>
<dbReference type="InterPro" id="IPR013686">
    <property type="entry name" value="Polypept-transport_assoc_ShlB"/>
</dbReference>
<dbReference type="InterPro" id="IPR005565">
    <property type="entry name" value="Hemolysn_activator_HlyB_C"/>
</dbReference>
<evidence type="ECO:0000256" key="2">
    <source>
        <dbReference type="ARBA" id="ARBA00022692"/>
    </source>
</evidence>
<evidence type="ECO:0000259" key="5">
    <source>
        <dbReference type="Pfam" id="PF08479"/>
    </source>
</evidence>
<feature type="domain" description="Polypeptide-transport-associated ShlB-type" evidence="5">
    <location>
        <begin position="17"/>
        <end position="88"/>
    </location>
</feature>
<comment type="caution">
    <text evidence="7">The sequence shown here is derived from an EMBL/GenBank/DDBJ whole genome shotgun (WGS) entry which is preliminary data.</text>
</comment>
<dbReference type="Pfam" id="PF03865">
    <property type="entry name" value="ShlB"/>
    <property type="match status" value="1"/>
</dbReference>
<keyword evidence="2" id="KW-0812">Transmembrane</keyword>
<evidence type="ECO:0000259" key="6">
    <source>
        <dbReference type="Pfam" id="PF17287"/>
    </source>
</evidence>
<feature type="domain" description="ShlB POTRA" evidence="6">
    <location>
        <begin position="92"/>
        <end position="145"/>
    </location>
</feature>
<accession>A0ABV3X783</accession>
<dbReference type="Gene3D" id="2.40.160.50">
    <property type="entry name" value="membrane protein fhac: a member of the omp85/tpsb transporter family"/>
    <property type="match status" value="1"/>
</dbReference>
<keyword evidence="3" id="KW-0998">Cell outer membrane</keyword>
<name>A0ABV3X783_9FIRM</name>
<keyword evidence="8" id="KW-1185">Reference proteome</keyword>
<keyword evidence="1" id="KW-0472">Membrane</keyword>
<dbReference type="PANTHER" id="PTHR34597">
    <property type="entry name" value="SLR1661 PROTEIN"/>
    <property type="match status" value="1"/>
</dbReference>
<dbReference type="Pfam" id="PF17287">
    <property type="entry name" value="POTRA_3"/>
    <property type="match status" value="1"/>
</dbReference>
<feature type="domain" description="Haemolysin activator HlyB C-terminal" evidence="4">
    <location>
        <begin position="152"/>
        <end position="447"/>
    </location>
</feature>
<evidence type="ECO:0000256" key="3">
    <source>
        <dbReference type="ARBA" id="ARBA00023237"/>
    </source>
</evidence>
<dbReference type="InterPro" id="IPR051544">
    <property type="entry name" value="TPS_OM_transporter"/>
</dbReference>
<dbReference type="EMBL" id="JARVLH010000007">
    <property type="protein sequence ID" value="MEX5286055.1"/>
    <property type="molecule type" value="Genomic_DNA"/>
</dbReference>
<sequence length="480" mass="55117">MRPPPSSNLPADETVRFPIAKIVLENESGRFYFLRHIARDYEGHELSLKEINEAVGKMNHELMQRGFSTSRVVIPEQNLSEEMLRLVLQIGRIHAVRFAEDSDTLYTYNLFPFREGDVLNVRDIEQGIEQAKRLPSQDISVQLRPSDQPQRTDVVLTVKRGKNFYGTISVDDSGLEDTGKLQWYTSVGVDQIFQRNDILRVGMNLDGAQDGYAKGTRGHNVSYTIPYGAHTFTLSYQRSKYHQTVESRPYDFISAGDTNISTFSWDYVLHRSSSMKTSMDIRLKKRNSHSFINDVELPIQAMHQTSMEIGFAERLYLQRNTLYFRLAHRFGLGWLGAQKEKPYADAPKTLYRMWLLDVDFVHPFEFCHRPATLTTSFHGQWTMDNMRLYGVDMISMGNRYTVRGFDGETTLMGTNGWYLRNELSTRFPKQKAELYLGLDVGAVYGYGTEVYNGHAMRAQQSVCAVHSPTLPMTYSPLRPS</sequence>
<evidence type="ECO:0000256" key="1">
    <source>
        <dbReference type="ARBA" id="ARBA00022452"/>
    </source>
</evidence>